<dbReference type="SUPFAM" id="SSF51182">
    <property type="entry name" value="RmlC-like cupins"/>
    <property type="match status" value="1"/>
</dbReference>
<dbReference type="InterPro" id="IPR011051">
    <property type="entry name" value="RmlC_Cupin_sf"/>
</dbReference>
<sequence length="134" mass="14661">MTNSQNSEAPAIKVIGDVPSLPLIVRDGPGAFTDLVSSDPSSAAPIVCGVWDADDVENGDEIWPAEYDEMKYVISGEAEWEDVRTGQRTIATAGSMVWFPKGSQTRLIRSRGLKTIYIEQTYREAVPDAQLKQS</sequence>
<dbReference type="InterPro" id="IPR014710">
    <property type="entry name" value="RmlC-like_jellyroll"/>
</dbReference>
<reference evidence="1 2" key="1">
    <citation type="submission" date="2020-02" db="EMBL/GenBank/DDBJ databases">
        <title>Identification and distribution of gene clusters putatively required for synthesis of sphingolipid metabolism inhibitors in phylogenetically diverse species of the filamentous fungus Fusarium.</title>
        <authorList>
            <person name="Kim H.-S."/>
            <person name="Busman M."/>
            <person name="Brown D.W."/>
            <person name="Divon H."/>
            <person name="Uhlig S."/>
            <person name="Proctor R.H."/>
        </authorList>
    </citation>
    <scope>NUCLEOTIDE SEQUENCE [LARGE SCALE GENOMIC DNA]</scope>
    <source>
        <strain evidence="1 2">NRRL 2903</strain>
    </source>
</reference>
<keyword evidence="2" id="KW-1185">Reference proteome</keyword>
<name>A0AAN5Z097_FUSAU</name>
<dbReference type="Proteomes" id="UP000537989">
    <property type="component" value="Unassembled WGS sequence"/>
</dbReference>
<dbReference type="Gene3D" id="2.60.120.10">
    <property type="entry name" value="Jelly Rolls"/>
    <property type="match status" value="1"/>
</dbReference>
<dbReference type="Pfam" id="PF06249">
    <property type="entry name" value="EutQ"/>
    <property type="match status" value="1"/>
</dbReference>
<protein>
    <recommendedName>
        <fullName evidence="3">(S)-ureidoglycine aminohydrolase cupin domain-containing protein</fullName>
    </recommendedName>
</protein>
<proteinExistence type="predicted"/>
<evidence type="ECO:0000313" key="2">
    <source>
        <dbReference type="Proteomes" id="UP000537989"/>
    </source>
</evidence>
<dbReference type="AlphaFoldDB" id="A0AAN5Z097"/>
<dbReference type="InterPro" id="IPR010424">
    <property type="entry name" value="EutQ"/>
</dbReference>
<accession>A0AAN5Z097</accession>
<organism evidence="1 2">
    <name type="scientific">Fusarium austroamericanum</name>
    <dbReference type="NCBI Taxonomy" id="282268"/>
    <lineage>
        <taxon>Eukaryota</taxon>
        <taxon>Fungi</taxon>
        <taxon>Dikarya</taxon>
        <taxon>Ascomycota</taxon>
        <taxon>Pezizomycotina</taxon>
        <taxon>Sordariomycetes</taxon>
        <taxon>Hypocreomycetidae</taxon>
        <taxon>Hypocreales</taxon>
        <taxon>Nectriaceae</taxon>
        <taxon>Fusarium</taxon>
    </lineage>
</organism>
<dbReference type="EMBL" id="JAAMOD010000434">
    <property type="protein sequence ID" value="KAF5228929.1"/>
    <property type="molecule type" value="Genomic_DNA"/>
</dbReference>
<comment type="caution">
    <text evidence="1">The sequence shown here is derived from an EMBL/GenBank/DDBJ whole genome shotgun (WGS) entry which is preliminary data.</text>
</comment>
<evidence type="ECO:0000313" key="1">
    <source>
        <dbReference type="EMBL" id="KAF5228929.1"/>
    </source>
</evidence>
<gene>
    <name evidence="1" type="ORF">FAUST_10728</name>
</gene>
<evidence type="ECO:0008006" key="3">
    <source>
        <dbReference type="Google" id="ProtNLM"/>
    </source>
</evidence>